<reference evidence="4" key="2">
    <citation type="journal article" date="2019" name="Int. J. Syst. Evol. Microbiol.">
        <title>The Global Catalogue of Microorganisms (GCM) 10K type strain sequencing project: providing services to taxonomists for standard genome sequencing and annotation.</title>
        <authorList>
            <consortium name="The Broad Institute Genomics Platform"/>
            <consortium name="The Broad Institute Genome Sequencing Center for Infectious Disease"/>
            <person name="Wu L."/>
            <person name="Ma J."/>
        </authorList>
    </citation>
    <scope>NUCLEOTIDE SEQUENCE [LARGE SCALE GENOMIC DNA]</scope>
    <source>
        <strain evidence="4">CGMCC 1.18437</strain>
    </source>
</reference>
<protein>
    <submittedName>
        <fullName evidence="2">Uncharacterized protein</fullName>
    </submittedName>
</protein>
<dbReference type="EMBL" id="JACHFK010000022">
    <property type="protein sequence ID" value="MBB5379176.1"/>
    <property type="molecule type" value="Genomic_DNA"/>
</dbReference>
<proteinExistence type="predicted"/>
<reference evidence="1" key="1">
    <citation type="journal article" date="2014" name="Int. J. Syst. Evol. Microbiol.">
        <title>Complete genome of a new Firmicutes species belonging to the dominant human colonic microbiota ('Ruminococcus bicirculans') reveals two chromosomes and a selective capacity to utilize plant glucans.</title>
        <authorList>
            <consortium name="NISC Comparative Sequencing Program"/>
            <person name="Wegmann U."/>
            <person name="Louis P."/>
            <person name="Goesmann A."/>
            <person name="Henrissat B."/>
            <person name="Duncan S.H."/>
            <person name="Flint H.J."/>
        </authorList>
    </citation>
    <scope>NUCLEOTIDE SEQUENCE</scope>
    <source>
        <strain evidence="1">CGMCC 1.18437</strain>
    </source>
</reference>
<dbReference type="EMBL" id="BNAJ01000021">
    <property type="protein sequence ID" value="GHF64716.1"/>
    <property type="molecule type" value="Genomic_DNA"/>
</dbReference>
<reference evidence="1" key="4">
    <citation type="submission" date="2024-05" db="EMBL/GenBank/DDBJ databases">
        <authorList>
            <person name="Sun Q."/>
            <person name="Zhou Y."/>
        </authorList>
    </citation>
    <scope>NUCLEOTIDE SEQUENCE</scope>
    <source>
        <strain evidence="1">CGMCC 1.18437</strain>
    </source>
</reference>
<organism evidence="2 3">
    <name type="scientific">Deinococcus metalli</name>
    <dbReference type="NCBI Taxonomy" id="1141878"/>
    <lineage>
        <taxon>Bacteria</taxon>
        <taxon>Thermotogati</taxon>
        <taxon>Deinococcota</taxon>
        <taxon>Deinococci</taxon>
        <taxon>Deinococcales</taxon>
        <taxon>Deinococcaceae</taxon>
        <taxon>Deinococcus</taxon>
    </lineage>
</organism>
<keyword evidence="4" id="KW-1185">Reference proteome</keyword>
<dbReference type="AlphaFoldDB" id="A0A7W8NRP0"/>
<evidence type="ECO:0000313" key="4">
    <source>
        <dbReference type="Proteomes" id="UP000619376"/>
    </source>
</evidence>
<name>A0A7W8NRP0_9DEIO</name>
<dbReference type="Proteomes" id="UP000619376">
    <property type="component" value="Unassembled WGS sequence"/>
</dbReference>
<dbReference type="Proteomes" id="UP000539473">
    <property type="component" value="Unassembled WGS sequence"/>
</dbReference>
<gene>
    <name evidence="1" type="ORF">GCM10017781_45740</name>
    <name evidence="2" type="ORF">HNQ07_004691</name>
</gene>
<sequence length="87" mass="9966">MSSDALIDALEAVCDRATFLHLVQALIDERTHATRLEEEQPEKYRWSGALEWQHSSIEGYLEGALRCVHDSEGRDDFMAEPSWRAFA</sequence>
<evidence type="ECO:0000313" key="2">
    <source>
        <dbReference type="EMBL" id="MBB5379176.1"/>
    </source>
</evidence>
<evidence type="ECO:0000313" key="3">
    <source>
        <dbReference type="Proteomes" id="UP000539473"/>
    </source>
</evidence>
<reference evidence="2 3" key="3">
    <citation type="submission" date="2020-08" db="EMBL/GenBank/DDBJ databases">
        <title>Genomic Encyclopedia of Type Strains, Phase IV (KMG-IV): sequencing the most valuable type-strain genomes for metagenomic binning, comparative biology and taxonomic classification.</title>
        <authorList>
            <person name="Goeker M."/>
        </authorList>
    </citation>
    <scope>NUCLEOTIDE SEQUENCE [LARGE SCALE GENOMIC DNA]</scope>
    <source>
        <strain evidence="2 3">DSM 27521</strain>
    </source>
</reference>
<accession>A0A7W8NRP0</accession>
<dbReference type="RefSeq" id="WP_184116274.1">
    <property type="nucleotide sequence ID" value="NZ_BNAJ01000021.1"/>
</dbReference>
<comment type="caution">
    <text evidence="2">The sequence shown here is derived from an EMBL/GenBank/DDBJ whole genome shotgun (WGS) entry which is preliminary data.</text>
</comment>
<evidence type="ECO:0000313" key="1">
    <source>
        <dbReference type="EMBL" id="GHF64716.1"/>
    </source>
</evidence>